<sequence>MAEAQAHRRGRGPEGNGGYPVSALATAAPSRRQGARHGTRSPVAGGRDRYLDALRALALVRVVTYHTFVWAWLSLAFPSMGVMFALAGSLMARSLERPALPVLRGRLRRLLPPLWLFAAVVVLAMMIHGWAPTAHHIGSWWTAMLLWVVPVGDPPGSAWASQATDILWYLHTYLWLVLLSPLLLRVFRLSPVVVLCLSLVPIVVLQTVWAPPDNDAGTVATDVATYVTCWLLGFAHRDGLLERLRTGPALVIAVPVMAAGGWWAFHHLQDGTYDLNNIPVAQALWSAGFVMVLLGFRPKMDWVGRIRPLERLIGIFNARAVTIYLWHEVALVLSVPLIDAMWQVTAFELSLPLGSTWFQFGVTWVLVAVAVMLFGWLEDIAARRRPMLLP</sequence>
<reference evidence="4 5" key="1">
    <citation type="submission" date="2019-04" db="EMBL/GenBank/DDBJ databases">
        <title>Streptomyces oryziradicis sp. nov., a novel actinomycete isolated from rhizosphere soil of rice (Oryza sativa L.).</title>
        <authorList>
            <person name="Li C."/>
        </authorList>
    </citation>
    <scope>NUCLEOTIDE SEQUENCE [LARGE SCALE GENOMIC DNA]</scope>
    <source>
        <strain evidence="4 5">NEAU-C40</strain>
    </source>
</reference>
<evidence type="ECO:0000256" key="2">
    <source>
        <dbReference type="SAM" id="Phobius"/>
    </source>
</evidence>
<feature type="transmembrane region" description="Helical" evidence="2">
    <location>
        <begin position="113"/>
        <end position="131"/>
    </location>
</feature>
<dbReference type="EMBL" id="SUMC01000012">
    <property type="protein sequence ID" value="TKA10759.1"/>
    <property type="molecule type" value="Genomic_DNA"/>
</dbReference>
<dbReference type="OrthoDB" id="5171428at2"/>
<dbReference type="Proteomes" id="UP000305778">
    <property type="component" value="Unassembled WGS sequence"/>
</dbReference>
<dbReference type="InterPro" id="IPR002656">
    <property type="entry name" value="Acyl_transf_3_dom"/>
</dbReference>
<protein>
    <submittedName>
        <fullName evidence="4">Acyltransferase</fullName>
    </submittedName>
</protein>
<keyword evidence="2" id="KW-0812">Transmembrane</keyword>
<evidence type="ECO:0000313" key="4">
    <source>
        <dbReference type="EMBL" id="TKA10759.1"/>
    </source>
</evidence>
<comment type="caution">
    <text evidence="4">The sequence shown here is derived from an EMBL/GenBank/DDBJ whole genome shotgun (WGS) entry which is preliminary data.</text>
</comment>
<dbReference type="AlphaFoldDB" id="A0A4V5N2P9"/>
<proteinExistence type="predicted"/>
<feature type="transmembrane region" description="Helical" evidence="2">
    <location>
        <begin position="69"/>
        <end position="92"/>
    </location>
</feature>
<name>A0A4V5N2P9_9ACTN</name>
<evidence type="ECO:0000259" key="3">
    <source>
        <dbReference type="Pfam" id="PF01757"/>
    </source>
</evidence>
<organism evidence="4 5">
    <name type="scientific">Actinacidiphila oryziradicis</name>
    <dbReference type="NCBI Taxonomy" id="2571141"/>
    <lineage>
        <taxon>Bacteria</taxon>
        <taxon>Bacillati</taxon>
        <taxon>Actinomycetota</taxon>
        <taxon>Actinomycetes</taxon>
        <taxon>Kitasatosporales</taxon>
        <taxon>Streptomycetaceae</taxon>
        <taxon>Actinacidiphila</taxon>
    </lineage>
</organism>
<keyword evidence="4" id="KW-0012">Acyltransferase</keyword>
<dbReference type="Pfam" id="PF01757">
    <property type="entry name" value="Acyl_transf_3"/>
    <property type="match status" value="1"/>
</dbReference>
<keyword evidence="5" id="KW-1185">Reference proteome</keyword>
<feature type="transmembrane region" description="Helical" evidence="2">
    <location>
        <begin position="166"/>
        <end position="184"/>
    </location>
</feature>
<gene>
    <name evidence="4" type="ORF">FCI23_15820</name>
</gene>
<feature type="transmembrane region" description="Helical" evidence="2">
    <location>
        <begin position="247"/>
        <end position="265"/>
    </location>
</feature>
<keyword evidence="2" id="KW-1133">Transmembrane helix</keyword>
<feature type="region of interest" description="Disordered" evidence="1">
    <location>
        <begin position="1"/>
        <end position="22"/>
    </location>
</feature>
<feature type="domain" description="Acyltransferase 3" evidence="3">
    <location>
        <begin position="49"/>
        <end position="373"/>
    </location>
</feature>
<evidence type="ECO:0000313" key="5">
    <source>
        <dbReference type="Proteomes" id="UP000305778"/>
    </source>
</evidence>
<keyword evidence="2" id="KW-0472">Membrane</keyword>
<feature type="transmembrane region" description="Helical" evidence="2">
    <location>
        <begin position="216"/>
        <end position="235"/>
    </location>
</feature>
<accession>A0A4V5N2P9</accession>
<keyword evidence="4" id="KW-0808">Transferase</keyword>
<feature type="transmembrane region" description="Helical" evidence="2">
    <location>
        <begin position="277"/>
        <end position="296"/>
    </location>
</feature>
<evidence type="ECO:0000256" key="1">
    <source>
        <dbReference type="SAM" id="MobiDB-lite"/>
    </source>
</evidence>
<feature type="transmembrane region" description="Helical" evidence="2">
    <location>
        <begin position="357"/>
        <end position="377"/>
    </location>
</feature>
<feature type="transmembrane region" description="Helical" evidence="2">
    <location>
        <begin position="191"/>
        <end position="210"/>
    </location>
</feature>
<feature type="transmembrane region" description="Helical" evidence="2">
    <location>
        <begin position="316"/>
        <end position="337"/>
    </location>
</feature>
<dbReference type="GO" id="GO:0016747">
    <property type="term" value="F:acyltransferase activity, transferring groups other than amino-acyl groups"/>
    <property type="evidence" value="ECO:0007669"/>
    <property type="project" value="InterPro"/>
</dbReference>